<gene>
    <name evidence="1" type="ORF">LCGC14_1021690</name>
</gene>
<comment type="caution">
    <text evidence="1">The sequence shown here is derived from an EMBL/GenBank/DDBJ whole genome shotgun (WGS) entry which is preliminary data.</text>
</comment>
<dbReference type="AlphaFoldDB" id="A0A0F9QFC8"/>
<sequence>MLEFWKAMKKQRFEEEVKKIEHEISRSKRFNYSFGIFVVDISNNAPKGISALMPGKTLSFHLMKKYIRGYDKLFGPFFRRYYIILPQSDRNGINAFKQRIHRLAKEYKWGDLSIGEALYDEDGENPQALLDAAISRLSSLNNPG</sequence>
<evidence type="ECO:0000313" key="1">
    <source>
        <dbReference type="EMBL" id="KKN11921.1"/>
    </source>
</evidence>
<dbReference type="EMBL" id="LAZR01004087">
    <property type="protein sequence ID" value="KKN11921.1"/>
    <property type="molecule type" value="Genomic_DNA"/>
</dbReference>
<protein>
    <recommendedName>
        <fullName evidence="2">GGDEF domain-containing protein</fullName>
    </recommendedName>
</protein>
<organism evidence="1">
    <name type="scientific">marine sediment metagenome</name>
    <dbReference type="NCBI Taxonomy" id="412755"/>
    <lineage>
        <taxon>unclassified sequences</taxon>
        <taxon>metagenomes</taxon>
        <taxon>ecological metagenomes</taxon>
    </lineage>
</organism>
<evidence type="ECO:0008006" key="2">
    <source>
        <dbReference type="Google" id="ProtNLM"/>
    </source>
</evidence>
<accession>A0A0F9QFC8</accession>
<name>A0A0F9QFC8_9ZZZZ</name>
<proteinExistence type="predicted"/>
<reference evidence="1" key="1">
    <citation type="journal article" date="2015" name="Nature">
        <title>Complex archaea that bridge the gap between prokaryotes and eukaryotes.</title>
        <authorList>
            <person name="Spang A."/>
            <person name="Saw J.H."/>
            <person name="Jorgensen S.L."/>
            <person name="Zaremba-Niedzwiedzka K."/>
            <person name="Martijn J."/>
            <person name="Lind A.E."/>
            <person name="van Eijk R."/>
            <person name="Schleper C."/>
            <person name="Guy L."/>
            <person name="Ettema T.J."/>
        </authorList>
    </citation>
    <scope>NUCLEOTIDE SEQUENCE</scope>
</reference>